<dbReference type="InParanoid" id="E9GC62"/>
<dbReference type="InterPro" id="IPR050822">
    <property type="entry name" value="Cerebellin_Synaptic_Org"/>
</dbReference>
<keyword evidence="2" id="KW-0964">Secreted</keyword>
<dbReference type="EMBL" id="GL732539">
    <property type="protein sequence ID" value="EFX82918.1"/>
    <property type="molecule type" value="Genomic_DNA"/>
</dbReference>
<accession>E9GC62</accession>
<dbReference type="Proteomes" id="UP000000305">
    <property type="component" value="Unassembled WGS sequence"/>
</dbReference>
<evidence type="ECO:0000313" key="6">
    <source>
        <dbReference type="EMBL" id="EFX82918.1"/>
    </source>
</evidence>
<comment type="subcellular location">
    <subcellularLocation>
        <location evidence="1">Secreted</location>
    </subcellularLocation>
</comment>
<protein>
    <recommendedName>
        <fullName evidence="5">C1q domain-containing protein</fullName>
    </recommendedName>
</protein>
<evidence type="ECO:0000256" key="4">
    <source>
        <dbReference type="SAM" id="SignalP"/>
    </source>
</evidence>
<dbReference type="Pfam" id="PF00386">
    <property type="entry name" value="C1q"/>
    <property type="match status" value="1"/>
</dbReference>
<dbReference type="KEGG" id="dpx:DAPPUDRAFT_101053"/>
<dbReference type="InterPro" id="IPR008983">
    <property type="entry name" value="Tumour_necrosis_fac-like_dom"/>
</dbReference>
<keyword evidence="3 4" id="KW-0732">Signal</keyword>
<dbReference type="PROSITE" id="PS50871">
    <property type="entry name" value="C1Q"/>
    <property type="match status" value="1"/>
</dbReference>
<evidence type="ECO:0000313" key="7">
    <source>
        <dbReference type="Proteomes" id="UP000000305"/>
    </source>
</evidence>
<evidence type="ECO:0000259" key="5">
    <source>
        <dbReference type="PROSITE" id="PS50871"/>
    </source>
</evidence>
<dbReference type="HOGENOM" id="CLU_020234_0_0_1"/>
<dbReference type="SUPFAM" id="SSF49842">
    <property type="entry name" value="TNF-like"/>
    <property type="match status" value="1"/>
</dbReference>
<dbReference type="PANTHER" id="PTHR22923">
    <property type="entry name" value="CEREBELLIN-RELATED"/>
    <property type="match status" value="1"/>
</dbReference>
<feature type="domain" description="C1q" evidence="5">
    <location>
        <begin position="526"/>
        <end position="673"/>
    </location>
</feature>
<dbReference type="OrthoDB" id="6343173at2759"/>
<dbReference type="PANTHER" id="PTHR22923:SF62">
    <property type="entry name" value="CVP18"/>
    <property type="match status" value="1"/>
</dbReference>
<name>E9GC62_DAPPU</name>
<dbReference type="InterPro" id="IPR001073">
    <property type="entry name" value="C1q_dom"/>
</dbReference>
<dbReference type="AlphaFoldDB" id="E9GC62"/>
<organism evidence="6 7">
    <name type="scientific">Daphnia pulex</name>
    <name type="common">Water flea</name>
    <dbReference type="NCBI Taxonomy" id="6669"/>
    <lineage>
        <taxon>Eukaryota</taxon>
        <taxon>Metazoa</taxon>
        <taxon>Ecdysozoa</taxon>
        <taxon>Arthropoda</taxon>
        <taxon>Crustacea</taxon>
        <taxon>Branchiopoda</taxon>
        <taxon>Diplostraca</taxon>
        <taxon>Cladocera</taxon>
        <taxon>Anomopoda</taxon>
        <taxon>Daphniidae</taxon>
        <taxon>Daphnia</taxon>
    </lineage>
</organism>
<reference evidence="6 7" key="1">
    <citation type="journal article" date="2011" name="Science">
        <title>The ecoresponsive genome of Daphnia pulex.</title>
        <authorList>
            <person name="Colbourne J.K."/>
            <person name="Pfrender M.E."/>
            <person name="Gilbert D."/>
            <person name="Thomas W.K."/>
            <person name="Tucker A."/>
            <person name="Oakley T.H."/>
            <person name="Tokishita S."/>
            <person name="Aerts A."/>
            <person name="Arnold G.J."/>
            <person name="Basu M.K."/>
            <person name="Bauer D.J."/>
            <person name="Caceres C.E."/>
            <person name="Carmel L."/>
            <person name="Casola C."/>
            <person name="Choi J.H."/>
            <person name="Detter J.C."/>
            <person name="Dong Q."/>
            <person name="Dusheyko S."/>
            <person name="Eads B.D."/>
            <person name="Frohlich T."/>
            <person name="Geiler-Samerotte K.A."/>
            <person name="Gerlach D."/>
            <person name="Hatcher P."/>
            <person name="Jogdeo S."/>
            <person name="Krijgsveld J."/>
            <person name="Kriventseva E.V."/>
            <person name="Kultz D."/>
            <person name="Laforsch C."/>
            <person name="Lindquist E."/>
            <person name="Lopez J."/>
            <person name="Manak J.R."/>
            <person name="Muller J."/>
            <person name="Pangilinan J."/>
            <person name="Patwardhan R.P."/>
            <person name="Pitluck S."/>
            <person name="Pritham E.J."/>
            <person name="Rechtsteiner A."/>
            <person name="Rho M."/>
            <person name="Rogozin I.B."/>
            <person name="Sakarya O."/>
            <person name="Salamov A."/>
            <person name="Schaack S."/>
            <person name="Shapiro H."/>
            <person name="Shiga Y."/>
            <person name="Skalitzky C."/>
            <person name="Smith Z."/>
            <person name="Souvorov A."/>
            <person name="Sung W."/>
            <person name="Tang Z."/>
            <person name="Tsuchiya D."/>
            <person name="Tu H."/>
            <person name="Vos H."/>
            <person name="Wang M."/>
            <person name="Wolf Y.I."/>
            <person name="Yamagata H."/>
            <person name="Yamada T."/>
            <person name="Ye Y."/>
            <person name="Shaw J.R."/>
            <person name="Andrews J."/>
            <person name="Crease T.J."/>
            <person name="Tang H."/>
            <person name="Lucas S.M."/>
            <person name="Robertson H.M."/>
            <person name="Bork P."/>
            <person name="Koonin E.V."/>
            <person name="Zdobnov E.M."/>
            <person name="Grigoriev I.V."/>
            <person name="Lynch M."/>
            <person name="Boore J.L."/>
        </authorList>
    </citation>
    <scope>NUCLEOTIDE SEQUENCE [LARGE SCALE GENOMIC DNA]</scope>
</reference>
<dbReference type="PhylomeDB" id="E9GC62"/>
<feature type="chain" id="PRO_5003240813" description="C1q domain-containing protein" evidence="4">
    <location>
        <begin position="22"/>
        <end position="676"/>
    </location>
</feature>
<feature type="signal peptide" evidence="4">
    <location>
        <begin position="1"/>
        <end position="21"/>
    </location>
</feature>
<evidence type="ECO:0000256" key="2">
    <source>
        <dbReference type="ARBA" id="ARBA00022525"/>
    </source>
</evidence>
<evidence type="ECO:0000256" key="1">
    <source>
        <dbReference type="ARBA" id="ARBA00004613"/>
    </source>
</evidence>
<evidence type="ECO:0000256" key="3">
    <source>
        <dbReference type="ARBA" id="ARBA00022729"/>
    </source>
</evidence>
<gene>
    <name evidence="6" type="ORF">DAPPUDRAFT_101053</name>
</gene>
<sequence>MMVTPADLVLLLLIGLLGVNAAVTSQDTSPPSSWAKLQISPDTLGSMEFGDFGINVYEHTNNHKESTPEDQCKKCKYYFAPISLLDHTSAVSLLNNVTNQAEMRFRIYFWNAELKSKVVKFVSKVLGQPTIDDHQVQLIPFENVILTSSLSSASFSLPTEWKSMNHHHFINFSLSCPDLKDCDQLASEMRSRPEQFDHFKLRFSLASQTSQTRETVIRIESVTSGEIITSLLQKFGRHKEDVYLTAKDANRMLAEMATNIRIDSFDDSDVVDPNSEKEIYKILEELLISSRKEITKSNEKIWQSVFWNDDNYRPDKATKTLNERHSKMDKDNQKKLEESYTDTNKLAVATDVRTLAVKVAASVDSDFSRQGANSNEELSKLYQESKDHVEWDGVKFVPKPMKLSRVNMAKFNDRQAFQNRKVRVRYTTAVLSTAINLAQHPELTITDEWQSLKSEVAHLKMALNARIREDVVDIGRIPSSCSDLHQIGHTKSGLYSVMGTKAVETVYCNFLSNGEEKQKWIGYNDVKSLPTYFYVQRNTPFFIMNIPIPFHLEKLNIGNAMNLKTGKFTAPRTGTYYFFFTGVAQFPKSPTLLQLGVSLCLNGHKIGMGWVEEANTANFQSSPLTIQTTVHLQSGDQVWVQIFAMSAGVSLFECCDYYFTLFSGWVLQEDIVKSLK</sequence>
<dbReference type="SMART" id="SM00110">
    <property type="entry name" value="C1Q"/>
    <property type="match status" value="1"/>
</dbReference>
<keyword evidence="7" id="KW-1185">Reference proteome</keyword>
<dbReference type="eggNOG" id="ENOG502SBZT">
    <property type="taxonomic scope" value="Eukaryota"/>
</dbReference>
<dbReference type="GO" id="GO:0005615">
    <property type="term" value="C:extracellular space"/>
    <property type="evidence" value="ECO:0000318"/>
    <property type="project" value="GO_Central"/>
</dbReference>
<dbReference type="Gene3D" id="2.60.120.40">
    <property type="match status" value="1"/>
</dbReference>
<proteinExistence type="predicted"/>